<evidence type="ECO:0000313" key="3">
    <source>
        <dbReference type="Proteomes" id="UP000313359"/>
    </source>
</evidence>
<dbReference type="AlphaFoldDB" id="A0A5C2SZV0"/>
<protein>
    <submittedName>
        <fullName evidence="2">Uncharacterized protein</fullName>
    </submittedName>
</protein>
<evidence type="ECO:0000313" key="2">
    <source>
        <dbReference type="EMBL" id="RPD66086.1"/>
    </source>
</evidence>
<feature type="compositionally biased region" description="Polar residues" evidence="1">
    <location>
        <begin position="140"/>
        <end position="159"/>
    </location>
</feature>
<dbReference type="EMBL" id="ML122251">
    <property type="protein sequence ID" value="RPD66086.1"/>
    <property type="molecule type" value="Genomic_DNA"/>
</dbReference>
<feature type="region of interest" description="Disordered" evidence="1">
    <location>
        <begin position="1"/>
        <end position="35"/>
    </location>
</feature>
<gene>
    <name evidence="2" type="ORF">L227DRAFT_131979</name>
</gene>
<reference evidence="2" key="1">
    <citation type="journal article" date="2018" name="Genome Biol. Evol.">
        <title>Genomics and development of Lentinus tigrinus, a white-rot wood-decaying mushroom with dimorphic fruiting bodies.</title>
        <authorList>
            <person name="Wu B."/>
            <person name="Xu Z."/>
            <person name="Knudson A."/>
            <person name="Carlson A."/>
            <person name="Chen N."/>
            <person name="Kovaka S."/>
            <person name="LaButti K."/>
            <person name="Lipzen A."/>
            <person name="Pennachio C."/>
            <person name="Riley R."/>
            <person name="Schakwitz W."/>
            <person name="Umezawa K."/>
            <person name="Ohm R.A."/>
            <person name="Grigoriev I.V."/>
            <person name="Nagy L.G."/>
            <person name="Gibbons J."/>
            <person name="Hibbett D."/>
        </authorList>
    </citation>
    <scope>NUCLEOTIDE SEQUENCE [LARGE SCALE GENOMIC DNA]</scope>
    <source>
        <strain evidence="2">ALCF2SS1-6</strain>
    </source>
</reference>
<proteinExistence type="predicted"/>
<evidence type="ECO:0000256" key="1">
    <source>
        <dbReference type="SAM" id="MobiDB-lite"/>
    </source>
</evidence>
<dbReference type="OrthoDB" id="2758814at2759"/>
<organism evidence="2 3">
    <name type="scientific">Lentinus tigrinus ALCF2SS1-6</name>
    <dbReference type="NCBI Taxonomy" id="1328759"/>
    <lineage>
        <taxon>Eukaryota</taxon>
        <taxon>Fungi</taxon>
        <taxon>Dikarya</taxon>
        <taxon>Basidiomycota</taxon>
        <taxon>Agaricomycotina</taxon>
        <taxon>Agaricomycetes</taxon>
        <taxon>Polyporales</taxon>
        <taxon>Polyporaceae</taxon>
        <taxon>Lentinus</taxon>
    </lineage>
</organism>
<keyword evidence="3" id="KW-1185">Reference proteome</keyword>
<name>A0A5C2SZV0_9APHY</name>
<feature type="region of interest" description="Disordered" evidence="1">
    <location>
        <begin position="126"/>
        <end position="159"/>
    </location>
</feature>
<feature type="compositionally biased region" description="Polar residues" evidence="1">
    <location>
        <begin position="22"/>
        <end position="35"/>
    </location>
</feature>
<dbReference type="Proteomes" id="UP000313359">
    <property type="component" value="Unassembled WGS sequence"/>
</dbReference>
<accession>A0A5C2SZV0</accession>
<sequence length="284" mass="31479">MVRDSDSVLRKIPRPKKPSTFLRPSQQHGSLASQMRLSGSPETLKIYCEIVAKAAQVVDQNKSPTSSQNPDEWSRFIGRVVKECPILVKYEDAWPVRVIYRRYRGRPNKPGGLADWTKYINTKHVQDATGHTPRPPSAHTAEQSQSHPDSVVSTASVSNTEPATGQLGLARSILKELSAKATNAPYEQTPLTQLASTLTVTPQNAPILAFLRTLVPEQTTLLPVFIYMGITDDAALLGLARMKDRDEWVYSWTQRKLITELQFVAIMAGLRAIHNTPPASSTLI</sequence>